<dbReference type="InterPro" id="IPR048284">
    <property type="entry name" value="EryCIII-like_N"/>
</dbReference>
<evidence type="ECO:0000313" key="7">
    <source>
        <dbReference type="Proteomes" id="UP001206128"/>
    </source>
</evidence>
<reference evidence="6" key="1">
    <citation type="submission" date="2022-06" db="EMBL/GenBank/DDBJ databases">
        <title>Genomic Encyclopedia of Archaeal and Bacterial Type Strains, Phase II (KMG-II): from individual species to whole genera.</title>
        <authorList>
            <person name="Goeker M."/>
        </authorList>
    </citation>
    <scope>NUCLEOTIDE SEQUENCE</scope>
    <source>
        <strain evidence="6">DSM 43935</strain>
    </source>
</reference>
<comment type="caution">
    <text evidence="6">The sequence shown here is derived from an EMBL/GenBank/DDBJ whole genome shotgun (WGS) entry which is preliminary data.</text>
</comment>
<proteinExistence type="inferred from homology"/>
<dbReference type="GO" id="GO:0008194">
    <property type="term" value="F:UDP-glycosyltransferase activity"/>
    <property type="evidence" value="ECO:0007669"/>
    <property type="project" value="InterPro"/>
</dbReference>
<dbReference type="InterPro" id="IPR002213">
    <property type="entry name" value="UDP_glucos_trans"/>
</dbReference>
<dbReference type="GO" id="GO:0016758">
    <property type="term" value="F:hexosyltransferase activity"/>
    <property type="evidence" value="ECO:0007669"/>
    <property type="project" value="UniProtKB-ARBA"/>
</dbReference>
<dbReference type="Proteomes" id="UP001206128">
    <property type="component" value="Unassembled WGS sequence"/>
</dbReference>
<organism evidence="6 7">
    <name type="scientific">Goodfellowiella coeruleoviolacea</name>
    <dbReference type="NCBI Taxonomy" id="334858"/>
    <lineage>
        <taxon>Bacteria</taxon>
        <taxon>Bacillati</taxon>
        <taxon>Actinomycetota</taxon>
        <taxon>Actinomycetes</taxon>
        <taxon>Pseudonocardiales</taxon>
        <taxon>Pseudonocardiaceae</taxon>
        <taxon>Goodfellowiella</taxon>
    </lineage>
</organism>
<dbReference type="AlphaFoldDB" id="A0AAE3GCR2"/>
<dbReference type="GO" id="GO:0017000">
    <property type="term" value="P:antibiotic biosynthetic process"/>
    <property type="evidence" value="ECO:0007669"/>
    <property type="project" value="UniProtKB-ARBA"/>
</dbReference>
<dbReference type="SUPFAM" id="SSF53756">
    <property type="entry name" value="UDP-Glycosyltransferase/glycogen phosphorylase"/>
    <property type="match status" value="1"/>
</dbReference>
<dbReference type="EMBL" id="JAMTCK010000004">
    <property type="protein sequence ID" value="MCP2164994.1"/>
    <property type="molecule type" value="Genomic_DNA"/>
</dbReference>
<comment type="similarity">
    <text evidence="1">Belongs to the glycosyltransferase 28 family.</text>
</comment>
<evidence type="ECO:0000256" key="3">
    <source>
        <dbReference type="ARBA" id="ARBA00022679"/>
    </source>
</evidence>
<dbReference type="Gene3D" id="3.40.50.2000">
    <property type="entry name" value="Glycogen Phosphorylase B"/>
    <property type="match status" value="2"/>
</dbReference>
<keyword evidence="2" id="KW-0328">Glycosyltransferase</keyword>
<sequence length="376" mass="38730">MRVLIVSSPGIGHVFPMVSLAWAVRAAGHDVLVATTGQALAAADAGLHTVDIAPGFSFETNMRDAAARHPHLMALARGGLTDPRQVVELFGVVTRPLVPAVLAAAERWRPDLIVHSPTDGGALLAAARLGVPVVHHGFGFFSAGPVAQAMRENMADVYAEHGLTSGATRSVTLDVAPPSMLAEPDDFGWAMRYVPYNGGGVLPDWLAQDTGGRPRIAVTLGTVAPRVTGLGPVERLLAVAPRVDAEFVLALGGADLSGFGELPANVHAVDWIPLGPLASTCAAVIHHGGAGTTLTVLDAGVPQLVLPSGADRHINARAVAARGAGLAATDEDLDVALVEQLLGDDKLRTAAQEVRAEMAAMPAPATLVPRLVELAG</sequence>
<dbReference type="Pfam" id="PF21036">
    <property type="entry name" value="EryCIII-like_N"/>
    <property type="match status" value="1"/>
</dbReference>
<dbReference type="PANTHER" id="PTHR48050">
    <property type="entry name" value="STEROL 3-BETA-GLUCOSYLTRANSFERASE"/>
    <property type="match status" value="1"/>
</dbReference>
<protein>
    <submittedName>
        <fullName evidence="6">UDP:flavonoid glycosyltransferase YjiC, YdhE family</fullName>
    </submittedName>
</protein>
<evidence type="ECO:0000256" key="2">
    <source>
        <dbReference type="ARBA" id="ARBA00022676"/>
    </source>
</evidence>
<dbReference type="InterPro" id="IPR050426">
    <property type="entry name" value="Glycosyltransferase_28"/>
</dbReference>
<dbReference type="PANTHER" id="PTHR48050:SF13">
    <property type="entry name" value="STEROL 3-BETA-GLUCOSYLTRANSFERASE UGT80A2"/>
    <property type="match status" value="1"/>
</dbReference>
<keyword evidence="3" id="KW-0808">Transferase</keyword>
<dbReference type="FunFam" id="3.40.50.2000:FF:000072">
    <property type="entry name" value="Glycosyl transferase"/>
    <property type="match status" value="1"/>
</dbReference>
<gene>
    <name evidence="6" type="ORF">LX83_001843</name>
</gene>
<dbReference type="RefSeq" id="WP_253769385.1">
    <property type="nucleotide sequence ID" value="NZ_JAMTCK010000004.1"/>
</dbReference>
<feature type="domain" description="Erythromycin biosynthesis protein CIII-like N-terminal" evidence="5">
    <location>
        <begin position="22"/>
        <end position="221"/>
    </location>
</feature>
<evidence type="ECO:0000259" key="4">
    <source>
        <dbReference type="Pfam" id="PF06722"/>
    </source>
</evidence>
<name>A0AAE3GCR2_9PSEU</name>
<feature type="domain" description="Erythromycin biosynthesis protein CIII-like C-terminal" evidence="4">
    <location>
        <begin position="235"/>
        <end position="374"/>
    </location>
</feature>
<dbReference type="Pfam" id="PF06722">
    <property type="entry name" value="EryCIII-like_C"/>
    <property type="match status" value="1"/>
</dbReference>
<evidence type="ECO:0000256" key="1">
    <source>
        <dbReference type="ARBA" id="ARBA00006962"/>
    </source>
</evidence>
<evidence type="ECO:0000259" key="5">
    <source>
        <dbReference type="Pfam" id="PF21036"/>
    </source>
</evidence>
<dbReference type="CDD" id="cd03784">
    <property type="entry name" value="GT1_Gtf-like"/>
    <property type="match status" value="1"/>
</dbReference>
<accession>A0AAE3GCR2</accession>
<evidence type="ECO:0000313" key="6">
    <source>
        <dbReference type="EMBL" id="MCP2164994.1"/>
    </source>
</evidence>
<dbReference type="InterPro" id="IPR010610">
    <property type="entry name" value="EryCIII-like_C"/>
</dbReference>
<keyword evidence="7" id="KW-1185">Reference proteome</keyword>